<feature type="compositionally biased region" description="Pro residues" evidence="1">
    <location>
        <begin position="338"/>
        <end position="351"/>
    </location>
</feature>
<proteinExistence type="predicted"/>
<evidence type="ECO:0000313" key="2">
    <source>
        <dbReference type="EMBL" id="CBZ24470.1"/>
    </source>
</evidence>
<feature type="region of interest" description="Disordered" evidence="1">
    <location>
        <begin position="834"/>
        <end position="867"/>
    </location>
</feature>
<feature type="compositionally biased region" description="Pro residues" evidence="1">
    <location>
        <begin position="63"/>
        <end position="78"/>
    </location>
</feature>
<feature type="region of interest" description="Disordered" evidence="1">
    <location>
        <begin position="389"/>
        <end position="420"/>
    </location>
</feature>
<feature type="compositionally biased region" description="Basic residues" evidence="1">
    <location>
        <begin position="488"/>
        <end position="504"/>
    </location>
</feature>
<feature type="region of interest" description="Disordered" evidence="1">
    <location>
        <begin position="335"/>
        <end position="356"/>
    </location>
</feature>
<evidence type="ECO:0000256" key="1">
    <source>
        <dbReference type="SAM" id="MobiDB-lite"/>
    </source>
</evidence>
<reference evidence="2 3" key="1">
    <citation type="journal article" date="2011" name="Genome Res.">
        <title>Chromosome and gene copy number variation allow major structural change between species and strains of Leishmania.</title>
        <authorList>
            <person name="Rogers M.B."/>
            <person name="Hilley J.D."/>
            <person name="Dickens N.J."/>
            <person name="Wilkes J."/>
            <person name="Bates P.A."/>
            <person name="Depledge D.P."/>
            <person name="Harris D."/>
            <person name="Her Y."/>
            <person name="Herzyk P."/>
            <person name="Imamura H."/>
            <person name="Otto T.D."/>
            <person name="Sanders M."/>
            <person name="Seeger K."/>
            <person name="Dujardin J.C."/>
            <person name="Berriman M."/>
            <person name="Smith D.F."/>
            <person name="Hertz-Fowler C."/>
            <person name="Mottram J.C."/>
        </authorList>
    </citation>
    <scope>NUCLEOTIDE SEQUENCE [LARGE SCALE GENOMIC DNA]</scope>
    <source>
        <strain evidence="2 3">MHOM/GT/2001/U1103</strain>
    </source>
</reference>
<gene>
    <name evidence="2" type="ORF">LMXM_11_0150</name>
</gene>
<dbReference type="PANTHER" id="PTHR23246">
    <property type="entry name" value="NEW-GLUE PROTEIN"/>
    <property type="match status" value="1"/>
</dbReference>
<dbReference type="OMA" id="ANWPCNA"/>
<evidence type="ECO:0000313" key="3">
    <source>
        <dbReference type="Proteomes" id="UP000007259"/>
    </source>
</evidence>
<feature type="compositionally biased region" description="Low complexity" evidence="1">
    <location>
        <begin position="853"/>
        <end position="867"/>
    </location>
</feature>
<protein>
    <submittedName>
        <fullName evidence="2">Uncharacterized protein</fullName>
    </submittedName>
</protein>
<name>E9ANG1_LEIMU</name>
<dbReference type="PANTHER" id="PTHR23246:SF13">
    <property type="entry name" value="GH12359P"/>
    <property type="match status" value="1"/>
</dbReference>
<dbReference type="PhylomeDB" id="E9ANG1"/>
<dbReference type="OrthoDB" id="267562at2759"/>
<feature type="region of interest" description="Disordered" evidence="1">
    <location>
        <begin position="682"/>
        <end position="750"/>
    </location>
</feature>
<feature type="compositionally biased region" description="Low complexity" evidence="1">
    <location>
        <begin position="102"/>
        <end position="169"/>
    </location>
</feature>
<dbReference type="RefSeq" id="XP_003872988.1">
    <property type="nucleotide sequence ID" value="XM_003872939.1"/>
</dbReference>
<feature type="compositionally biased region" description="Low complexity" evidence="1">
    <location>
        <begin position="52"/>
        <end position="62"/>
    </location>
</feature>
<feature type="region of interest" description="Disordered" evidence="1">
    <location>
        <begin position="444"/>
        <end position="546"/>
    </location>
</feature>
<feature type="compositionally biased region" description="Pro residues" evidence="1">
    <location>
        <begin position="843"/>
        <end position="852"/>
    </location>
</feature>
<feature type="region of interest" description="Disordered" evidence="1">
    <location>
        <begin position="594"/>
        <end position="613"/>
    </location>
</feature>
<accession>E9ANG1</accession>
<sequence length="867" mass="92311">MDLDDIDRWRGGGSNRDHYRSRYAPQYSHKWNDAYQSTYDPPPPRRYFNDDSPSLNLPSRRSAPPPPPPPPPLSPPPPHRSESQNAKRKHKHHSKPRRTGRARSASFSATSTATSRASSTSSTDSATSSTTTSSSLSSSSGSYESSDSESGSATTSSTSASSKSTCGRSVTSSHERRAQPRKMSRHLQRHANTLSRVAAKPIIAAQDEEIAAAAACRAILNKEAQLKEQELRLLQQKRNFAAEVQRRSSQPHRFVVEDDAIRQMQRLVDLTDTTPALEEFLRRTFKAPPASGASTDAGALTYLRSYEGALSRNGVAPLLSRIVAPSPMPATVVVGDEPPAPTSQPSGPPGMAPSATTPFIAAAAPAASEKVELRGTSAEVDSLLEHSLPVEGHLLTRSPPSTPTDRARAHAPSERVPPQSLAIDGGAAAAQVFAAGAPAEGAVAAANDEQKQGGSVAPKKEKAAETAEPAVSRPLKSGRVTYNELAQRRRIKVKVRCRRSRSHVPTHESETDGDSACENDPSPNEKRQDKAVSPPAGHSQPEQRQQSIGAPLQLLPPPSSPTSHAVAERQLIFSNPVQQHSQGGAKQQPWVVANWPCNAPPRKSTQKGKDGSPALWYASNSPVPLSHREFKSLLCSEYVSPEMTTVLTPGAADATIAGADADKKLSVAPTGTKAERDAYVPFGGGAPHVSPPSRAISAGERGSQRYSRHRSVRIQDVNEDSEPPFAMESEHSEGESPVHVPAELSAPPPAPLRDNEDELVVEFPPPPHMMASDMPPPGDVGSDGENSCCGCGGSGCSCCPTPCVGFCSCWSAMFSCLFPCCCGKKPKVVQSAEPPHRLAFQRPDPPSAPPILPLQTQTTPATTNAQP</sequence>
<keyword evidence="3" id="KW-1185">Reference proteome</keyword>
<feature type="region of interest" description="Disordered" evidence="1">
    <location>
        <begin position="1"/>
        <end position="187"/>
    </location>
</feature>
<dbReference type="KEGG" id="lmi:LMXM_11_0150"/>
<dbReference type="AlphaFoldDB" id="E9ANG1"/>
<dbReference type="GeneID" id="13454837"/>
<dbReference type="VEuPathDB" id="TriTrypDB:LmxM.11.0150"/>
<dbReference type="InterPro" id="IPR053095">
    <property type="entry name" value="Actin-binding/GATA_Znf"/>
</dbReference>
<dbReference type="Proteomes" id="UP000007259">
    <property type="component" value="Chromosome 11"/>
</dbReference>
<organism evidence="2 3">
    <name type="scientific">Leishmania mexicana (strain MHOM/GT/2001/U1103)</name>
    <dbReference type="NCBI Taxonomy" id="929439"/>
    <lineage>
        <taxon>Eukaryota</taxon>
        <taxon>Discoba</taxon>
        <taxon>Euglenozoa</taxon>
        <taxon>Kinetoplastea</taxon>
        <taxon>Metakinetoplastina</taxon>
        <taxon>Trypanosomatida</taxon>
        <taxon>Trypanosomatidae</taxon>
        <taxon>Leishmaniinae</taxon>
        <taxon>Leishmania</taxon>
    </lineage>
</organism>
<dbReference type="EMBL" id="FR799564">
    <property type="protein sequence ID" value="CBZ24470.1"/>
    <property type="molecule type" value="Genomic_DNA"/>
</dbReference>
<feature type="compositionally biased region" description="Basic and acidic residues" evidence="1">
    <location>
        <begin position="1"/>
        <end position="20"/>
    </location>
</feature>
<feature type="compositionally biased region" description="Basic residues" evidence="1">
    <location>
        <begin position="86"/>
        <end position="101"/>
    </location>
</feature>